<dbReference type="Gene3D" id="1.10.10.10">
    <property type="entry name" value="Winged helix-like DNA-binding domain superfamily/Winged helix DNA-binding domain"/>
    <property type="match status" value="1"/>
</dbReference>
<dbReference type="Proteomes" id="UP000422569">
    <property type="component" value="Chromosome"/>
</dbReference>
<keyword evidence="1" id="KW-0805">Transcription regulation</keyword>
<dbReference type="PRINTS" id="PR00038">
    <property type="entry name" value="HTHLUXR"/>
</dbReference>
<dbReference type="KEGG" id="mpar:F7D14_12355"/>
<evidence type="ECO:0000256" key="3">
    <source>
        <dbReference type="ARBA" id="ARBA00023163"/>
    </source>
</evidence>
<keyword evidence="8" id="KW-1185">Reference proteome</keyword>
<dbReference type="GO" id="GO:0000160">
    <property type="term" value="P:phosphorelay signal transduction system"/>
    <property type="evidence" value="ECO:0007669"/>
    <property type="project" value="InterPro"/>
</dbReference>
<accession>A0A6B8M6S1</accession>
<organism evidence="7 8">
    <name type="scientific">Methylocystis parvus</name>
    <dbReference type="NCBI Taxonomy" id="134"/>
    <lineage>
        <taxon>Bacteria</taxon>
        <taxon>Pseudomonadati</taxon>
        <taxon>Pseudomonadota</taxon>
        <taxon>Alphaproteobacteria</taxon>
        <taxon>Hyphomicrobiales</taxon>
        <taxon>Methylocystaceae</taxon>
        <taxon>Methylocystis</taxon>
    </lineage>
</organism>
<evidence type="ECO:0000259" key="6">
    <source>
        <dbReference type="PROSITE" id="PS50110"/>
    </source>
</evidence>
<keyword evidence="3" id="KW-0804">Transcription</keyword>
<sequence length="202" mass="22163">MPTVSVIAENSRERNELAKLLSREGVVVDVFSEISAFLQNRREAADCLVLDLDNPCDVTRSLFQLRDGDVEAPPVVVLSPRAAVSLAVHAMKAGAADFLEKPIDASRLLGAVRAAIEASRPRSERARRKRDLIARYHTLSARERDVVGAVLGGRGNREVASQLGIKLRTVETHRSNAMNKLGARTLPDLVKIWHDIETEATP</sequence>
<dbReference type="SUPFAM" id="SSF46894">
    <property type="entry name" value="C-terminal effector domain of the bipartite response regulators"/>
    <property type="match status" value="1"/>
</dbReference>
<dbReference type="AlphaFoldDB" id="A0A6B8M6S1"/>
<keyword evidence="4" id="KW-0597">Phosphoprotein</keyword>
<dbReference type="PROSITE" id="PS50110">
    <property type="entry name" value="RESPONSE_REGULATORY"/>
    <property type="match status" value="1"/>
</dbReference>
<feature type="domain" description="Response regulatory" evidence="6">
    <location>
        <begin position="3"/>
        <end position="116"/>
    </location>
</feature>
<dbReference type="EMBL" id="CP044331">
    <property type="protein sequence ID" value="QGM98188.1"/>
    <property type="molecule type" value="Genomic_DNA"/>
</dbReference>
<feature type="domain" description="HTH luxR-type" evidence="5">
    <location>
        <begin position="132"/>
        <end position="197"/>
    </location>
</feature>
<evidence type="ECO:0000259" key="5">
    <source>
        <dbReference type="PROSITE" id="PS50043"/>
    </source>
</evidence>
<evidence type="ECO:0000256" key="1">
    <source>
        <dbReference type="ARBA" id="ARBA00023015"/>
    </source>
</evidence>
<dbReference type="Pfam" id="PF00072">
    <property type="entry name" value="Response_reg"/>
    <property type="match status" value="1"/>
</dbReference>
<protein>
    <submittedName>
        <fullName evidence="7">Response regulator transcription factor</fullName>
    </submittedName>
</protein>
<dbReference type="InterPro" id="IPR000792">
    <property type="entry name" value="Tscrpt_reg_LuxR_C"/>
</dbReference>
<gene>
    <name evidence="7" type="ORF">F7D14_12355</name>
</gene>
<dbReference type="RefSeq" id="WP_016921984.1">
    <property type="nucleotide sequence ID" value="NZ_CP044331.1"/>
</dbReference>
<dbReference type="Gene3D" id="3.40.50.2300">
    <property type="match status" value="1"/>
</dbReference>
<dbReference type="InterPro" id="IPR011006">
    <property type="entry name" value="CheY-like_superfamily"/>
</dbReference>
<feature type="modified residue" description="4-aspartylphosphate" evidence="4">
    <location>
        <position position="51"/>
    </location>
</feature>
<dbReference type="InterPro" id="IPR016032">
    <property type="entry name" value="Sig_transdc_resp-reg_C-effctor"/>
</dbReference>
<dbReference type="PROSITE" id="PS00622">
    <property type="entry name" value="HTH_LUXR_1"/>
    <property type="match status" value="1"/>
</dbReference>
<dbReference type="PROSITE" id="PS50043">
    <property type="entry name" value="HTH_LUXR_2"/>
    <property type="match status" value="1"/>
</dbReference>
<dbReference type="InterPro" id="IPR036388">
    <property type="entry name" value="WH-like_DNA-bd_sf"/>
</dbReference>
<dbReference type="Pfam" id="PF00196">
    <property type="entry name" value="GerE"/>
    <property type="match status" value="1"/>
</dbReference>
<dbReference type="CDD" id="cd06170">
    <property type="entry name" value="LuxR_C_like"/>
    <property type="match status" value="1"/>
</dbReference>
<dbReference type="InterPro" id="IPR001789">
    <property type="entry name" value="Sig_transdc_resp-reg_receiver"/>
</dbReference>
<reference evidence="7 8" key="1">
    <citation type="submission" date="2019-09" db="EMBL/GenBank/DDBJ databases">
        <title>Isolation and complete genome sequencing of Methylocystis species.</title>
        <authorList>
            <person name="Rumah B.L."/>
            <person name="Stead C.E."/>
            <person name="Stevens B.C."/>
            <person name="Minton N.P."/>
            <person name="Grosse-Honebrink A."/>
            <person name="Zhang Y."/>
        </authorList>
    </citation>
    <scope>NUCLEOTIDE SEQUENCE [LARGE SCALE GENOMIC DNA]</scope>
    <source>
        <strain evidence="7 8">BRCS2</strain>
    </source>
</reference>
<dbReference type="PANTHER" id="PTHR44688">
    <property type="entry name" value="DNA-BINDING TRANSCRIPTIONAL ACTIVATOR DEVR_DOSR"/>
    <property type="match status" value="1"/>
</dbReference>
<dbReference type="SMART" id="SM00448">
    <property type="entry name" value="REC"/>
    <property type="match status" value="1"/>
</dbReference>
<dbReference type="SUPFAM" id="SSF52172">
    <property type="entry name" value="CheY-like"/>
    <property type="match status" value="1"/>
</dbReference>
<evidence type="ECO:0000256" key="4">
    <source>
        <dbReference type="PROSITE-ProRule" id="PRU00169"/>
    </source>
</evidence>
<evidence type="ECO:0000313" key="8">
    <source>
        <dbReference type="Proteomes" id="UP000422569"/>
    </source>
</evidence>
<dbReference type="SMART" id="SM00421">
    <property type="entry name" value="HTH_LUXR"/>
    <property type="match status" value="1"/>
</dbReference>
<keyword evidence="2" id="KW-0238">DNA-binding</keyword>
<proteinExistence type="predicted"/>
<evidence type="ECO:0000256" key="2">
    <source>
        <dbReference type="ARBA" id="ARBA00023125"/>
    </source>
</evidence>
<evidence type="ECO:0000313" key="7">
    <source>
        <dbReference type="EMBL" id="QGM98188.1"/>
    </source>
</evidence>
<dbReference type="GO" id="GO:0003677">
    <property type="term" value="F:DNA binding"/>
    <property type="evidence" value="ECO:0007669"/>
    <property type="project" value="UniProtKB-KW"/>
</dbReference>
<name>A0A6B8M6S1_9HYPH</name>
<dbReference type="PANTHER" id="PTHR44688:SF16">
    <property type="entry name" value="DNA-BINDING TRANSCRIPTIONAL ACTIVATOR DEVR_DOSR"/>
    <property type="match status" value="1"/>
</dbReference>
<dbReference type="GO" id="GO:0006355">
    <property type="term" value="P:regulation of DNA-templated transcription"/>
    <property type="evidence" value="ECO:0007669"/>
    <property type="project" value="InterPro"/>
</dbReference>